<dbReference type="EMBL" id="JBEYBF010000022">
    <property type="protein sequence ID" value="MEU1955286.1"/>
    <property type="molecule type" value="Genomic_DNA"/>
</dbReference>
<evidence type="ECO:0000256" key="1">
    <source>
        <dbReference type="ARBA" id="ARBA00008361"/>
    </source>
</evidence>
<feature type="region of interest" description="Disordered" evidence="4">
    <location>
        <begin position="1"/>
        <end position="35"/>
    </location>
</feature>
<accession>A0ABV2WWN1</accession>
<dbReference type="EC" id="2.1.1.-" evidence="6"/>
<gene>
    <name evidence="6" type="ORF">ABZ510_25915</name>
</gene>
<evidence type="ECO:0000313" key="6">
    <source>
        <dbReference type="EMBL" id="MEU1955286.1"/>
    </source>
</evidence>
<dbReference type="InterPro" id="IPR051052">
    <property type="entry name" value="Diverse_substrate_MTase"/>
</dbReference>
<organism evidence="6 7">
    <name type="scientific">Nocardia rhamnosiphila</name>
    <dbReference type="NCBI Taxonomy" id="426716"/>
    <lineage>
        <taxon>Bacteria</taxon>
        <taxon>Bacillati</taxon>
        <taxon>Actinomycetota</taxon>
        <taxon>Actinomycetes</taxon>
        <taxon>Mycobacteriales</taxon>
        <taxon>Nocardiaceae</taxon>
        <taxon>Nocardia</taxon>
    </lineage>
</organism>
<name>A0ABV2WWN1_9NOCA</name>
<dbReference type="InterPro" id="IPR013216">
    <property type="entry name" value="Methyltransf_11"/>
</dbReference>
<dbReference type="PANTHER" id="PTHR44942:SF4">
    <property type="entry name" value="METHYLTRANSFERASE TYPE 11 DOMAIN-CONTAINING PROTEIN"/>
    <property type="match status" value="1"/>
</dbReference>
<dbReference type="Proteomes" id="UP001550628">
    <property type="component" value="Unassembled WGS sequence"/>
</dbReference>
<reference evidence="6 7" key="1">
    <citation type="submission" date="2024-06" db="EMBL/GenBank/DDBJ databases">
        <title>The Natural Products Discovery Center: Release of the First 8490 Sequenced Strains for Exploring Actinobacteria Biosynthetic Diversity.</title>
        <authorList>
            <person name="Kalkreuter E."/>
            <person name="Kautsar S.A."/>
            <person name="Yang D."/>
            <person name="Bader C.D."/>
            <person name="Teijaro C.N."/>
            <person name="Fluegel L."/>
            <person name="Davis C.M."/>
            <person name="Simpson J.R."/>
            <person name="Lauterbach L."/>
            <person name="Steele A.D."/>
            <person name="Gui C."/>
            <person name="Meng S."/>
            <person name="Li G."/>
            <person name="Viehrig K."/>
            <person name="Ye F."/>
            <person name="Su P."/>
            <person name="Kiefer A.F."/>
            <person name="Nichols A."/>
            <person name="Cepeda A.J."/>
            <person name="Yan W."/>
            <person name="Fan B."/>
            <person name="Jiang Y."/>
            <person name="Adhikari A."/>
            <person name="Zheng C.-J."/>
            <person name="Schuster L."/>
            <person name="Cowan T.M."/>
            <person name="Smanski M.J."/>
            <person name="Chevrette M.G."/>
            <person name="De Carvalho L.P.S."/>
            <person name="Shen B."/>
        </authorList>
    </citation>
    <scope>NUCLEOTIDE SEQUENCE [LARGE SCALE GENOMIC DNA]</scope>
    <source>
        <strain evidence="6 7">NPDC019708</strain>
    </source>
</reference>
<keyword evidence="2 6" id="KW-0489">Methyltransferase</keyword>
<proteinExistence type="inferred from homology"/>
<evidence type="ECO:0000256" key="3">
    <source>
        <dbReference type="ARBA" id="ARBA00022679"/>
    </source>
</evidence>
<keyword evidence="3 6" id="KW-0808">Transferase</keyword>
<keyword evidence="7" id="KW-1185">Reference proteome</keyword>
<dbReference type="CDD" id="cd02440">
    <property type="entry name" value="AdoMet_MTases"/>
    <property type="match status" value="1"/>
</dbReference>
<comment type="caution">
    <text evidence="6">The sequence shown here is derived from an EMBL/GenBank/DDBJ whole genome shotgun (WGS) entry which is preliminary data.</text>
</comment>
<evidence type="ECO:0000259" key="5">
    <source>
        <dbReference type="Pfam" id="PF08241"/>
    </source>
</evidence>
<dbReference type="PANTHER" id="PTHR44942">
    <property type="entry name" value="METHYLTRANSF_11 DOMAIN-CONTAINING PROTEIN"/>
    <property type="match status" value="1"/>
</dbReference>
<dbReference type="RefSeq" id="WP_356958610.1">
    <property type="nucleotide sequence ID" value="NZ_JBEYBD010000014.1"/>
</dbReference>
<dbReference type="Pfam" id="PF08241">
    <property type="entry name" value="Methyltransf_11"/>
    <property type="match status" value="1"/>
</dbReference>
<feature type="domain" description="Methyltransferase type 11" evidence="5">
    <location>
        <begin position="58"/>
        <end position="145"/>
    </location>
</feature>
<protein>
    <submittedName>
        <fullName evidence="6">Class I SAM-dependent methyltransferase</fullName>
        <ecNumber evidence="6">2.1.1.-</ecNumber>
    </submittedName>
</protein>
<dbReference type="GO" id="GO:0032259">
    <property type="term" value="P:methylation"/>
    <property type="evidence" value="ECO:0007669"/>
    <property type="project" value="UniProtKB-KW"/>
</dbReference>
<dbReference type="InterPro" id="IPR029063">
    <property type="entry name" value="SAM-dependent_MTases_sf"/>
</dbReference>
<dbReference type="SUPFAM" id="SSF53335">
    <property type="entry name" value="S-adenosyl-L-methionine-dependent methyltransferases"/>
    <property type="match status" value="1"/>
</dbReference>
<evidence type="ECO:0000313" key="7">
    <source>
        <dbReference type="Proteomes" id="UP001550628"/>
    </source>
</evidence>
<dbReference type="GO" id="GO:0008168">
    <property type="term" value="F:methyltransferase activity"/>
    <property type="evidence" value="ECO:0007669"/>
    <property type="project" value="UniProtKB-KW"/>
</dbReference>
<evidence type="ECO:0000256" key="4">
    <source>
        <dbReference type="SAM" id="MobiDB-lite"/>
    </source>
</evidence>
<evidence type="ECO:0000256" key="2">
    <source>
        <dbReference type="ARBA" id="ARBA00022603"/>
    </source>
</evidence>
<dbReference type="Gene3D" id="3.40.50.150">
    <property type="entry name" value="Vaccinia Virus protein VP39"/>
    <property type="match status" value="1"/>
</dbReference>
<comment type="similarity">
    <text evidence="1">Belongs to the methyltransferase superfamily.</text>
</comment>
<sequence length="279" mass="30094">MVTLPPEPSSSPLGKSHHARGLAQSFGDDPERYDRTRPRYPAAMVARVIAEAPGRDVLDVGIGTGISAQPFAAAGCRVLGVEVDPRMAEFAARQGFDVEVAKFEDWDPAGRDFDAVVSGQSWHWVDPVRGATKAAQVLRPGGRLAVFWNAFAPPADLAQAFGAVYQRLLPGSPFARGPFGGPTTYAGQFTEVGDGMRRAGAFETPEQWEFAWARRFTRDEWLEQVPTFGGHSQFSPDTLERLLAGIGSAVDDAGGSFVMNYTTVVITAPATGRNRPVTR</sequence>